<reference evidence="4 5" key="1">
    <citation type="submission" date="2023-10" db="EMBL/GenBank/DDBJ databases">
        <title>Two novel species belonging to the OM43/NOR5 clade.</title>
        <authorList>
            <person name="Park M."/>
        </authorList>
    </citation>
    <scope>NUCLEOTIDE SEQUENCE [LARGE SCALE GENOMIC DNA]</scope>
    <source>
        <strain evidence="4 5">IMCC45268</strain>
    </source>
</reference>
<dbReference type="InterPro" id="IPR011990">
    <property type="entry name" value="TPR-like_helical_dom_sf"/>
</dbReference>
<gene>
    <name evidence="4" type="primary">prsT</name>
    <name evidence="4" type="ORF">R0137_06760</name>
</gene>
<dbReference type="InterPro" id="IPR051012">
    <property type="entry name" value="CellSynth/LPSAsmb/PSIAsmb"/>
</dbReference>
<organism evidence="4 5">
    <name type="scientific">Congregibacter brevis</name>
    <dbReference type="NCBI Taxonomy" id="3081201"/>
    <lineage>
        <taxon>Bacteria</taxon>
        <taxon>Pseudomonadati</taxon>
        <taxon>Pseudomonadota</taxon>
        <taxon>Gammaproteobacteria</taxon>
        <taxon>Cellvibrionales</taxon>
        <taxon>Halieaceae</taxon>
        <taxon>Congregibacter</taxon>
    </lineage>
</organism>
<accession>A0ABZ0IFH2</accession>
<dbReference type="SMART" id="SM00028">
    <property type="entry name" value="TPR"/>
    <property type="match status" value="16"/>
</dbReference>
<dbReference type="NCBIfam" id="TIGR02917">
    <property type="entry name" value="PEP_TPR_lipo"/>
    <property type="match status" value="1"/>
</dbReference>
<dbReference type="InterPro" id="IPR014266">
    <property type="entry name" value="PEP-CTERM_TPR_PrsT"/>
</dbReference>
<dbReference type="Gene3D" id="1.25.40.10">
    <property type="entry name" value="Tetratricopeptide repeat domain"/>
    <property type="match status" value="5"/>
</dbReference>
<dbReference type="PROSITE" id="PS50005">
    <property type="entry name" value="TPR"/>
    <property type="match status" value="2"/>
</dbReference>
<dbReference type="InterPro" id="IPR019734">
    <property type="entry name" value="TPR_rpt"/>
</dbReference>
<dbReference type="InterPro" id="IPR013105">
    <property type="entry name" value="TPR_2"/>
</dbReference>
<dbReference type="Proteomes" id="UP001626549">
    <property type="component" value="Chromosome"/>
</dbReference>
<evidence type="ECO:0000256" key="2">
    <source>
        <dbReference type="ARBA" id="ARBA00022803"/>
    </source>
</evidence>
<evidence type="ECO:0000256" key="1">
    <source>
        <dbReference type="ARBA" id="ARBA00022737"/>
    </source>
</evidence>
<name>A0ABZ0IFH2_9GAMM</name>
<dbReference type="Pfam" id="PF07719">
    <property type="entry name" value="TPR_2"/>
    <property type="match status" value="1"/>
</dbReference>
<dbReference type="PANTHER" id="PTHR45586:SF1">
    <property type="entry name" value="LIPOPOLYSACCHARIDE ASSEMBLY PROTEIN B"/>
    <property type="match status" value="1"/>
</dbReference>
<dbReference type="SUPFAM" id="SSF48452">
    <property type="entry name" value="TPR-like"/>
    <property type="match status" value="5"/>
</dbReference>
<evidence type="ECO:0000256" key="3">
    <source>
        <dbReference type="PROSITE-ProRule" id="PRU00339"/>
    </source>
</evidence>
<keyword evidence="5" id="KW-1185">Reference proteome</keyword>
<sequence>MSSISFAAVFALSACSSPVSEAELIARAEEAIASGDLNAAELDVKTALQQNPENAVARSLYGEIYLSQVNPGAAIAEFERSLKSSESSETRLALAKALVQAGQSAELLSDFDAGLYVSLASVPEFNAVLARAYLGQQQLSEARRALMGAKVEGNDYVDVTKAAFAVQLDDNPAEAAAILDGILDRNASNADANSFRAYLAALSDDYEAAVQYLQAAIDANAYRLPDRIQLVKAQIRIGDSSAASKGLTQLDKLIPEYPEVNFLQGQLLFDQGNYQGAIEEFSQALTVNPNHMGSLLLAANANLREGNLATAERQLTQFVSRNPDNATATLQLGSLYMQKGEPKKAEDIAKGVLQNNADSVPAMAVLATALATQGRNSESVDVYARIAALQPDSVEAKVALGSQQFVAGDTESGLQQLQEAAEQDPESTVAKERLIDALLSLGETGKALSEAQSYRASFTDDPRSALYLGRVLLQVRDVDGARLAFNEALKLEPGNVSASGGLAALAVLDDDLDGARDVFKTALSVNEGDLGTSMNLAVILEQLGDVEQMEGVLGQAIDTNPDAVEPRVALARKALVDEDPSRVVELLSELANQGSRDSRVFGLLANAHLAAGEPESAAPHARRLLELASTEPEVLEIVARVELANGHPDKAQRHLESALVSLPDDVALRKQLIDALVRQEKFSRALDEIASLPTDVQDDPAVLNVRGRLMGYSGDFRQAAVYLGRAFELYPSGVTLTSFASAKWAMGLQGEAIAQLSEWLEDQPDDMLVRNQLASRYLELGENDAALTQYKLLVDQDPDSVVVLNNLAWLMRSEDTATALEYIARADKLAPQSPQIKDTYAMVELENGNMDRALALNAKALEAAQGSPDIRYNRAQILVRAGQKDKAADLLRELVAGPAFASQADAKALLDTL</sequence>
<evidence type="ECO:0000313" key="5">
    <source>
        <dbReference type="Proteomes" id="UP001626549"/>
    </source>
</evidence>
<dbReference type="RefSeq" id="WP_407329553.1">
    <property type="nucleotide sequence ID" value="NZ_CP136865.1"/>
</dbReference>
<dbReference type="PANTHER" id="PTHR45586">
    <property type="entry name" value="TPR REPEAT-CONTAINING PROTEIN PA4667"/>
    <property type="match status" value="1"/>
</dbReference>
<proteinExistence type="predicted"/>
<dbReference type="Pfam" id="PF14559">
    <property type="entry name" value="TPR_19"/>
    <property type="match status" value="1"/>
</dbReference>
<keyword evidence="1" id="KW-0677">Repeat</keyword>
<keyword evidence="2 3" id="KW-0802">TPR repeat</keyword>
<dbReference type="EMBL" id="CP136865">
    <property type="protein sequence ID" value="WOJ98263.1"/>
    <property type="molecule type" value="Genomic_DNA"/>
</dbReference>
<evidence type="ECO:0000313" key="4">
    <source>
        <dbReference type="EMBL" id="WOJ98263.1"/>
    </source>
</evidence>
<dbReference type="Pfam" id="PF13432">
    <property type="entry name" value="TPR_16"/>
    <property type="match status" value="7"/>
</dbReference>
<feature type="repeat" description="TPR" evidence="3">
    <location>
        <begin position="258"/>
        <end position="291"/>
    </location>
</feature>
<protein>
    <submittedName>
        <fullName evidence="4">PEP-CTERM system TPR-repeat protein PrsT</fullName>
    </submittedName>
</protein>
<feature type="repeat" description="TPR" evidence="3">
    <location>
        <begin position="462"/>
        <end position="495"/>
    </location>
</feature>